<evidence type="ECO:0000313" key="2">
    <source>
        <dbReference type="Proteomes" id="UP001596333"/>
    </source>
</evidence>
<evidence type="ECO:0008006" key="3">
    <source>
        <dbReference type="Google" id="ProtNLM"/>
    </source>
</evidence>
<sequence length="79" mass="8919">MFNTDDRPLGSLAEDAYDHLCAAIDPAEGITVEDARAQFREADFPADDADYALDRLLNRGYLYEVDGRLFVTERDETDT</sequence>
<dbReference type="EMBL" id="JBHSXI010000005">
    <property type="protein sequence ID" value="MFC6888544.1"/>
    <property type="molecule type" value="Genomic_DNA"/>
</dbReference>
<organism evidence="1 2">
    <name type="scientific">Halorubrum trueperi</name>
    <dbReference type="NCBI Taxonomy" id="2004704"/>
    <lineage>
        <taxon>Archaea</taxon>
        <taxon>Methanobacteriati</taxon>
        <taxon>Methanobacteriota</taxon>
        <taxon>Stenosarchaea group</taxon>
        <taxon>Halobacteria</taxon>
        <taxon>Halobacteriales</taxon>
        <taxon>Haloferacaceae</taxon>
        <taxon>Halorubrum</taxon>
    </lineage>
</organism>
<gene>
    <name evidence="1" type="ORF">ACFQEY_05785</name>
</gene>
<evidence type="ECO:0000313" key="1">
    <source>
        <dbReference type="EMBL" id="MFC6888544.1"/>
    </source>
</evidence>
<protein>
    <recommendedName>
        <fullName evidence="3">MarR family transcriptional regulator</fullName>
    </recommendedName>
</protein>
<keyword evidence="2" id="KW-1185">Reference proteome</keyword>
<reference evidence="1 2" key="1">
    <citation type="journal article" date="2019" name="Int. J. Syst. Evol. Microbiol.">
        <title>The Global Catalogue of Microorganisms (GCM) 10K type strain sequencing project: providing services to taxonomists for standard genome sequencing and annotation.</title>
        <authorList>
            <consortium name="The Broad Institute Genomics Platform"/>
            <consortium name="The Broad Institute Genome Sequencing Center for Infectious Disease"/>
            <person name="Wu L."/>
            <person name="Ma J."/>
        </authorList>
    </citation>
    <scope>NUCLEOTIDE SEQUENCE [LARGE SCALE GENOMIC DNA]</scope>
    <source>
        <strain evidence="1 2">Y73</strain>
    </source>
</reference>
<dbReference type="AlphaFoldDB" id="A0ABD5UL04"/>
<accession>A0ABD5UL04</accession>
<dbReference type="Proteomes" id="UP001596333">
    <property type="component" value="Unassembled WGS sequence"/>
</dbReference>
<proteinExistence type="predicted"/>
<name>A0ABD5UL04_9EURY</name>
<comment type="caution">
    <text evidence="1">The sequence shown here is derived from an EMBL/GenBank/DDBJ whole genome shotgun (WGS) entry which is preliminary data.</text>
</comment>
<dbReference type="RefSeq" id="WP_379765699.1">
    <property type="nucleotide sequence ID" value="NZ_JBHSXI010000005.1"/>
</dbReference>